<dbReference type="InterPro" id="IPR036397">
    <property type="entry name" value="RNaseH_sf"/>
</dbReference>
<feature type="region of interest" description="Disordered" evidence="2">
    <location>
        <begin position="407"/>
        <end position="449"/>
    </location>
</feature>
<feature type="compositionally biased region" description="Basic and acidic residues" evidence="2">
    <location>
        <begin position="420"/>
        <end position="429"/>
    </location>
</feature>
<dbReference type="AlphaFoldDB" id="J7RHY5"/>
<dbReference type="PANTHER" id="PTHR28083">
    <property type="entry name" value="GOOD FOR FULL DBP5 ACTIVITY PROTEIN 2"/>
    <property type="match status" value="1"/>
</dbReference>
<evidence type="ECO:0000259" key="3">
    <source>
        <dbReference type="Pfam" id="PF21762"/>
    </source>
</evidence>
<feature type="compositionally biased region" description="Pro residues" evidence="2">
    <location>
        <begin position="409"/>
        <end position="419"/>
    </location>
</feature>
<evidence type="ECO:0000313" key="5">
    <source>
        <dbReference type="Proteomes" id="UP000006310"/>
    </source>
</evidence>
<dbReference type="InterPro" id="IPR012337">
    <property type="entry name" value="RNaseH-like_sf"/>
</dbReference>
<dbReference type="Pfam" id="PF21762">
    <property type="entry name" value="DEDDh_C"/>
    <property type="match status" value="1"/>
</dbReference>
<dbReference type="eggNOG" id="ENOG502QTQR">
    <property type="taxonomic scope" value="Eukaryota"/>
</dbReference>
<dbReference type="GeneID" id="34524838"/>
<dbReference type="GO" id="GO:0003676">
    <property type="term" value="F:nucleic acid binding"/>
    <property type="evidence" value="ECO:0007669"/>
    <property type="project" value="InterPro"/>
</dbReference>
<dbReference type="GO" id="GO:0005634">
    <property type="term" value="C:nucleus"/>
    <property type="evidence" value="ECO:0007669"/>
    <property type="project" value="TreeGrafter"/>
</dbReference>
<name>J7RHY5_HUIN7</name>
<dbReference type="Gene3D" id="3.30.420.10">
    <property type="entry name" value="Ribonuclease H-like superfamily/Ribonuclease H"/>
    <property type="match status" value="1"/>
</dbReference>
<dbReference type="STRING" id="1071383.J7RHY5"/>
<feature type="domain" description="Gfd2/YDR514C-like C-terminal" evidence="3">
    <location>
        <begin position="170"/>
        <end position="357"/>
    </location>
</feature>
<dbReference type="HOGENOM" id="CLU_029052_0_0_1"/>
<sequence>MTVSALDLKQFINNGRVTVTPASKKDELSGPMAGLKLTGESYLLDNFEHYAKLRHVAYSEQTGGQDAALSEYLAELETTFNERYNASNEELEALKDDAKIEWCKGEGIDAPIVDGKCILTAEQMKNQELRKKLDTLTREYYPHVYAKPGTDKFSFISNSIRLVSENQTICFSVDTEQYEFDHDEIMEIGISVYDPRENLNTRTIPITRNYQLVVRESIGQRNRKHVCDYKDCYLLGESLVLSRKECVRFIQHLVNYYFICTTPEDRTWSRAILAHNASGDIHLLKDMGVKFPCPIDYDLKTLSSNSIYVLDTEKLHKWCYGEICCNLGRMLQLHRIPHSFLHNSGNDAHYTLQLLLALCDINHRRVYRLDDLKYMGDKIRTFLREIKESPGKVLPMSYAVAVLEHLDPAPAPPPAPAPQKPDKGKQKSDKGKKKNRRERKQRFRELLPQTEFHGMRAYDTAERAFLATLK</sequence>
<reference evidence="5" key="2">
    <citation type="submission" date="2012-08" db="EMBL/GenBank/DDBJ databases">
        <title>Genome sequence of Kazachstania naganishii.</title>
        <authorList>
            <person name="Gordon J.L."/>
            <person name="Armisen D."/>
            <person name="Proux-Wera E."/>
            <person name="OhEigeartaigh S.S."/>
            <person name="Byrne K.P."/>
            <person name="Wolfe K.H."/>
        </authorList>
    </citation>
    <scope>NUCLEOTIDE SEQUENCE [LARGE SCALE GENOMIC DNA]</scope>
    <source>
        <strain evidence="5">ATCC MYA-139 / BCRC 22969 / CBS 8797 / CCRC 22969 / KCTC 17520 / NBRC 10181 / NCYC 3082</strain>
    </source>
</reference>
<dbReference type="PANTHER" id="PTHR28083:SF1">
    <property type="entry name" value="GOOD FOR FULL DBP5 ACTIVITY PROTEIN 2"/>
    <property type="match status" value="1"/>
</dbReference>
<accession>J7RHY5</accession>
<dbReference type="RefSeq" id="XP_022463404.1">
    <property type="nucleotide sequence ID" value="XM_022606738.1"/>
</dbReference>
<reference evidence="4 5" key="1">
    <citation type="journal article" date="2011" name="Proc. Natl. Acad. Sci. U.S.A.">
        <title>Evolutionary erosion of yeast sex chromosomes by mating-type switching accidents.</title>
        <authorList>
            <person name="Gordon J.L."/>
            <person name="Armisen D."/>
            <person name="Proux-Wera E."/>
            <person name="Oheigeartaigh S.S."/>
            <person name="Byrne K.P."/>
            <person name="Wolfe K.H."/>
        </authorList>
    </citation>
    <scope>NUCLEOTIDE SEQUENCE [LARGE SCALE GENOMIC DNA]</scope>
    <source>
        <strain evidence="5">ATCC MYA-139 / BCRC 22969 / CBS 8797 / CCRC 22969 / KCTC 17520 / NBRC 10181 / NCYC 3082</strain>
    </source>
</reference>
<gene>
    <name evidence="4" type="primary">KNAG0C00440</name>
    <name evidence="4" type="ordered locus">KNAG_0C00440</name>
</gene>
<organism evidence="4 5">
    <name type="scientific">Huiozyma naganishii (strain ATCC MYA-139 / BCRC 22969 / CBS 8797 / KCTC 17520 / NBRC 10181 / NCYC 3082 / Yp74L-3)</name>
    <name type="common">Yeast</name>
    <name type="synonym">Kazachstania naganishii</name>
    <dbReference type="NCBI Taxonomy" id="1071383"/>
    <lineage>
        <taxon>Eukaryota</taxon>
        <taxon>Fungi</taxon>
        <taxon>Dikarya</taxon>
        <taxon>Ascomycota</taxon>
        <taxon>Saccharomycotina</taxon>
        <taxon>Saccharomycetes</taxon>
        <taxon>Saccharomycetales</taxon>
        <taxon>Saccharomycetaceae</taxon>
        <taxon>Huiozyma</taxon>
    </lineage>
</organism>
<dbReference type="InterPro" id="IPR040151">
    <property type="entry name" value="Gfd2/YDR514C-like"/>
</dbReference>
<evidence type="ECO:0000256" key="1">
    <source>
        <dbReference type="SAM" id="Coils"/>
    </source>
</evidence>
<keyword evidence="1" id="KW-0175">Coiled coil</keyword>
<evidence type="ECO:0000313" key="4">
    <source>
        <dbReference type="EMBL" id="CCK69158.1"/>
    </source>
</evidence>
<dbReference type="OrthoDB" id="5953249at2759"/>
<dbReference type="InterPro" id="IPR048519">
    <property type="entry name" value="Gfd2/YDR514C-like_C"/>
</dbReference>
<dbReference type="KEGG" id="kng:KNAG_0C00440"/>
<evidence type="ECO:0000256" key="2">
    <source>
        <dbReference type="SAM" id="MobiDB-lite"/>
    </source>
</evidence>
<keyword evidence="5" id="KW-1185">Reference proteome</keyword>
<dbReference type="SUPFAM" id="SSF53098">
    <property type="entry name" value="Ribonuclease H-like"/>
    <property type="match status" value="1"/>
</dbReference>
<dbReference type="EMBL" id="HE978316">
    <property type="protein sequence ID" value="CCK69158.1"/>
    <property type="molecule type" value="Genomic_DNA"/>
</dbReference>
<protein>
    <recommendedName>
        <fullName evidence="3">Gfd2/YDR514C-like C-terminal domain-containing protein</fullName>
    </recommendedName>
</protein>
<feature type="coiled-coil region" evidence="1">
    <location>
        <begin position="81"/>
        <end position="139"/>
    </location>
</feature>
<dbReference type="Proteomes" id="UP000006310">
    <property type="component" value="Chromosome 3"/>
</dbReference>
<feature type="compositionally biased region" description="Basic residues" evidence="2">
    <location>
        <begin position="430"/>
        <end position="442"/>
    </location>
</feature>
<proteinExistence type="predicted"/>